<sequence>MKFLRPVAIAALASSFAVPALAERQETIYLNPFAGFQYFGDKRDLDESGTYGVGIEYRFLPNWAVETVYSRADAERKYSSGAIDFDEVRVDGTYYFAGPDRTWNPYVSVGAGHASFDGTGPSTPGLNSDETRVNLGAGVRYNISDRVSLRGDLREFHGIDDSTFDTMASLGISVAFNRTVGQAAPVAPAPQPPADADNDGVLDARDQCPNTPRGTKVDANGCELDSDKDGVVDSKDKCPNTAAGMKVDKDGCEGVVKTIDTFEIDVQFPLNSAEIGAAYDSQIRRVADALRANSTTYVEIAGHTDSTGGDVYNQELSERRAAAVANRLTGTLGVNSDRVSSKGYGEAEPVASNSTDAGRAANRRVEARIQVRR</sequence>
<evidence type="ECO:0000256" key="10">
    <source>
        <dbReference type="PROSITE-ProRule" id="PRU00473"/>
    </source>
</evidence>
<protein>
    <submittedName>
        <fullName evidence="14">Membrane protein</fullName>
    </submittedName>
</protein>
<dbReference type="SUPFAM" id="SSF103647">
    <property type="entry name" value="TSP type-3 repeat"/>
    <property type="match status" value="1"/>
</dbReference>
<evidence type="ECO:0000256" key="3">
    <source>
        <dbReference type="ARBA" id="ARBA00022452"/>
    </source>
</evidence>
<dbReference type="InterPro" id="IPR006664">
    <property type="entry name" value="OMP_bac"/>
</dbReference>
<evidence type="ECO:0000256" key="8">
    <source>
        <dbReference type="ARBA" id="ARBA00023136"/>
    </source>
</evidence>
<evidence type="ECO:0000259" key="13">
    <source>
        <dbReference type="PROSITE" id="PS51123"/>
    </source>
</evidence>
<evidence type="ECO:0000313" key="15">
    <source>
        <dbReference type="Proteomes" id="UP000036406"/>
    </source>
</evidence>
<dbReference type="PROSITE" id="PS01068">
    <property type="entry name" value="OMPA_1"/>
    <property type="match status" value="1"/>
</dbReference>
<dbReference type="Gene3D" id="2.40.160.20">
    <property type="match status" value="1"/>
</dbReference>
<feature type="domain" description="OmpA-like" evidence="13">
    <location>
        <begin position="255"/>
        <end position="373"/>
    </location>
</feature>
<gene>
    <name evidence="14" type="ORF">ABA45_17040</name>
</gene>
<dbReference type="InterPro" id="IPR003367">
    <property type="entry name" value="Thrombospondin_3-like_rpt"/>
</dbReference>
<evidence type="ECO:0000256" key="11">
    <source>
        <dbReference type="SAM" id="MobiDB-lite"/>
    </source>
</evidence>
<dbReference type="KEGG" id="mpq:ABA45_17040"/>
<dbReference type="Pfam" id="PF02412">
    <property type="entry name" value="TSP_3"/>
    <property type="match status" value="2"/>
</dbReference>
<feature type="chain" id="PRO_5005206069" evidence="12">
    <location>
        <begin position="23"/>
        <end position="373"/>
    </location>
</feature>
<dbReference type="PROSITE" id="PS51123">
    <property type="entry name" value="OMPA_2"/>
    <property type="match status" value="1"/>
</dbReference>
<dbReference type="Gene3D" id="3.30.1330.60">
    <property type="entry name" value="OmpA-like domain"/>
    <property type="match status" value="1"/>
</dbReference>
<evidence type="ECO:0000256" key="2">
    <source>
        <dbReference type="ARBA" id="ARBA00022448"/>
    </source>
</evidence>
<dbReference type="PATRIC" id="fig|330734.3.peg.3579"/>
<dbReference type="GO" id="GO:0005509">
    <property type="term" value="F:calcium ion binding"/>
    <property type="evidence" value="ECO:0007669"/>
    <property type="project" value="InterPro"/>
</dbReference>
<dbReference type="GO" id="GO:0009279">
    <property type="term" value="C:cell outer membrane"/>
    <property type="evidence" value="ECO:0007669"/>
    <property type="project" value="UniProtKB-SubCell"/>
</dbReference>
<dbReference type="GO" id="GO:0006811">
    <property type="term" value="P:monoatomic ion transport"/>
    <property type="evidence" value="ECO:0007669"/>
    <property type="project" value="UniProtKB-KW"/>
</dbReference>
<keyword evidence="6" id="KW-0406">Ion transport</keyword>
<keyword evidence="4" id="KW-0812">Transmembrane</keyword>
<dbReference type="Proteomes" id="UP000036406">
    <property type="component" value="Chromosome"/>
</dbReference>
<dbReference type="GO" id="GO:0046930">
    <property type="term" value="C:pore complex"/>
    <property type="evidence" value="ECO:0007669"/>
    <property type="project" value="UniProtKB-KW"/>
</dbReference>
<evidence type="ECO:0000256" key="12">
    <source>
        <dbReference type="SAM" id="SignalP"/>
    </source>
</evidence>
<dbReference type="InterPro" id="IPR006315">
    <property type="entry name" value="OM_autotransptr_brl_dom"/>
</dbReference>
<feature type="region of interest" description="Disordered" evidence="11">
    <location>
        <begin position="340"/>
        <end position="362"/>
    </location>
</feature>
<dbReference type="InterPro" id="IPR006665">
    <property type="entry name" value="OmpA-like"/>
</dbReference>
<evidence type="ECO:0000256" key="4">
    <source>
        <dbReference type="ARBA" id="ARBA00022692"/>
    </source>
</evidence>
<dbReference type="AlphaFoldDB" id="A0A0H4I4H5"/>
<dbReference type="SUPFAM" id="SSF56925">
    <property type="entry name" value="OMPA-like"/>
    <property type="match status" value="1"/>
</dbReference>
<keyword evidence="15" id="KW-1185">Reference proteome</keyword>
<organism evidence="14 15">
    <name type="scientific">Marinobacter psychrophilus</name>
    <dbReference type="NCBI Taxonomy" id="330734"/>
    <lineage>
        <taxon>Bacteria</taxon>
        <taxon>Pseudomonadati</taxon>
        <taxon>Pseudomonadota</taxon>
        <taxon>Gammaproteobacteria</taxon>
        <taxon>Pseudomonadales</taxon>
        <taxon>Marinobacteraceae</taxon>
        <taxon>Marinobacter</taxon>
    </lineage>
</organism>
<accession>A0A0H4I4H5</accession>
<dbReference type="PANTHER" id="PTHR30329:SF21">
    <property type="entry name" value="LIPOPROTEIN YIAD-RELATED"/>
    <property type="match status" value="1"/>
</dbReference>
<dbReference type="PANTHER" id="PTHR30329">
    <property type="entry name" value="STATOR ELEMENT OF FLAGELLAR MOTOR COMPLEX"/>
    <property type="match status" value="1"/>
</dbReference>
<dbReference type="InterPro" id="IPR036737">
    <property type="entry name" value="OmpA-like_sf"/>
</dbReference>
<evidence type="ECO:0000256" key="6">
    <source>
        <dbReference type="ARBA" id="ARBA00023065"/>
    </source>
</evidence>
<evidence type="ECO:0000256" key="9">
    <source>
        <dbReference type="ARBA" id="ARBA00023237"/>
    </source>
</evidence>
<name>A0A0H4I4H5_9GAMM</name>
<dbReference type="GO" id="GO:0015288">
    <property type="term" value="F:porin activity"/>
    <property type="evidence" value="ECO:0007669"/>
    <property type="project" value="UniProtKB-KW"/>
</dbReference>
<dbReference type="InterPro" id="IPR011250">
    <property type="entry name" value="OMP/PagP_B-barrel"/>
</dbReference>
<feature type="signal peptide" evidence="12">
    <location>
        <begin position="1"/>
        <end position="22"/>
    </location>
</feature>
<evidence type="ECO:0000256" key="1">
    <source>
        <dbReference type="ARBA" id="ARBA00004571"/>
    </source>
</evidence>
<dbReference type="STRING" id="330734.ABA45_17040"/>
<dbReference type="Pfam" id="PF00691">
    <property type="entry name" value="OmpA"/>
    <property type="match status" value="1"/>
</dbReference>
<dbReference type="Pfam" id="PF13505">
    <property type="entry name" value="OMP_b-brl"/>
    <property type="match status" value="1"/>
</dbReference>
<evidence type="ECO:0000256" key="7">
    <source>
        <dbReference type="ARBA" id="ARBA00023114"/>
    </source>
</evidence>
<dbReference type="SUPFAM" id="SSF103088">
    <property type="entry name" value="OmpA-like"/>
    <property type="match status" value="1"/>
</dbReference>
<dbReference type="InterPro" id="IPR050330">
    <property type="entry name" value="Bact_OuterMem_StrucFunc"/>
</dbReference>
<dbReference type="InterPro" id="IPR006690">
    <property type="entry name" value="OMPA-like_CS"/>
</dbReference>
<dbReference type="GO" id="GO:0007155">
    <property type="term" value="P:cell adhesion"/>
    <property type="evidence" value="ECO:0007669"/>
    <property type="project" value="InterPro"/>
</dbReference>
<dbReference type="EMBL" id="CP011494">
    <property type="protein sequence ID" value="AKO53929.1"/>
    <property type="molecule type" value="Genomic_DNA"/>
</dbReference>
<keyword evidence="3" id="KW-1134">Transmembrane beta strand</keyword>
<reference evidence="14 15" key="1">
    <citation type="submission" date="2015-05" db="EMBL/GenBank/DDBJ databases">
        <title>Complete genome of Marinobacter psychrophilus strain 20041T isolated from sea-ice of the Canadian Basin.</title>
        <authorList>
            <person name="Song L."/>
            <person name="Ren L."/>
            <person name="Yu Y."/>
            <person name="Wang X."/>
        </authorList>
    </citation>
    <scope>NUCLEOTIDE SEQUENCE [LARGE SCALE GENOMIC DNA]</scope>
    <source>
        <strain evidence="14 15">20041</strain>
    </source>
</reference>
<keyword evidence="2" id="KW-0813">Transport</keyword>
<proteinExistence type="predicted"/>
<dbReference type="PRINTS" id="PR01021">
    <property type="entry name" value="OMPADOMAIN"/>
</dbReference>
<dbReference type="InterPro" id="IPR027385">
    <property type="entry name" value="Beta-barrel_OMP"/>
</dbReference>
<comment type="subcellular location">
    <subcellularLocation>
        <location evidence="1">Cell outer membrane</location>
        <topology evidence="1">Multi-pass membrane protein</topology>
    </subcellularLocation>
</comment>
<keyword evidence="9" id="KW-0998">Cell outer membrane</keyword>
<dbReference type="NCBIfam" id="TIGR01414">
    <property type="entry name" value="autotrans_barl"/>
    <property type="match status" value="1"/>
</dbReference>
<evidence type="ECO:0000313" key="14">
    <source>
        <dbReference type="EMBL" id="AKO53929.1"/>
    </source>
</evidence>
<keyword evidence="8 10" id="KW-0472">Membrane</keyword>
<dbReference type="RefSeq" id="WP_048388151.1">
    <property type="nucleotide sequence ID" value="NZ_CP011494.1"/>
</dbReference>
<evidence type="ECO:0000256" key="5">
    <source>
        <dbReference type="ARBA" id="ARBA00022729"/>
    </source>
</evidence>
<dbReference type="InterPro" id="IPR028974">
    <property type="entry name" value="TSP_type-3_rpt"/>
</dbReference>
<keyword evidence="5 12" id="KW-0732">Signal</keyword>
<dbReference type="CDD" id="cd07185">
    <property type="entry name" value="OmpA_C-like"/>
    <property type="match status" value="1"/>
</dbReference>
<keyword evidence="7" id="KW-0626">Porin</keyword>